<dbReference type="Pfam" id="PF05257">
    <property type="entry name" value="CHAP"/>
    <property type="match status" value="1"/>
</dbReference>
<dbReference type="SUPFAM" id="SSF54001">
    <property type="entry name" value="Cysteine proteinases"/>
    <property type="match status" value="1"/>
</dbReference>
<accession>A0A0D6MQ27</accession>
<comment type="caution">
    <text evidence="2">The sequence shown here is derived from an EMBL/GenBank/DDBJ whole genome shotgun (WGS) entry which is preliminary data.</text>
</comment>
<dbReference type="InterPro" id="IPR007921">
    <property type="entry name" value="CHAP_dom"/>
</dbReference>
<dbReference type="InterPro" id="IPR038765">
    <property type="entry name" value="Papain-like_cys_pep_sf"/>
</dbReference>
<name>A0A0D6MQ27_9PROT</name>
<dbReference type="PROSITE" id="PS51257">
    <property type="entry name" value="PROKAR_LIPOPROTEIN"/>
    <property type="match status" value="1"/>
</dbReference>
<protein>
    <submittedName>
        <fullName evidence="2">CHAP domain-containing protein</fullName>
    </submittedName>
</protein>
<organism evidence="2 3">
    <name type="scientific">Tanticharoenia sakaeratensis NBRC 103193</name>
    <dbReference type="NCBI Taxonomy" id="1231623"/>
    <lineage>
        <taxon>Bacteria</taxon>
        <taxon>Pseudomonadati</taxon>
        <taxon>Pseudomonadota</taxon>
        <taxon>Alphaproteobacteria</taxon>
        <taxon>Acetobacterales</taxon>
        <taxon>Acetobacteraceae</taxon>
        <taxon>Tanticharoenia</taxon>
    </lineage>
</organism>
<dbReference type="OrthoDB" id="7279151at2"/>
<evidence type="ECO:0000259" key="1">
    <source>
        <dbReference type="PROSITE" id="PS50911"/>
    </source>
</evidence>
<evidence type="ECO:0000313" key="3">
    <source>
        <dbReference type="Proteomes" id="UP000032679"/>
    </source>
</evidence>
<keyword evidence="3" id="KW-1185">Reference proteome</keyword>
<reference evidence="2 3" key="1">
    <citation type="submission" date="2012-10" db="EMBL/GenBank/DDBJ databases">
        <title>Genome sequencing of Tanticharoenia sakaeratensis NBRC 103193.</title>
        <authorList>
            <person name="Azuma Y."/>
            <person name="Hadano H."/>
            <person name="Hirakawa H."/>
            <person name="Matsushita K."/>
        </authorList>
    </citation>
    <scope>NUCLEOTIDE SEQUENCE [LARGE SCALE GENOMIC DNA]</scope>
    <source>
        <strain evidence="2 3">NBRC 103193</strain>
    </source>
</reference>
<sequence>MRRPVALLLCLGLAACGGSGFNGSVQCAPYARSVTGLHLSGSAASWWRQSAGRYARTSRPAPGDVLVFRATRRLPSGHVSVVRRTMGTRAILVDQANWEPGRIDHGSLVVDVSPENDWTRVRVWWKPSHGLGRTAYPTFGFITPFAPDIS</sequence>
<evidence type="ECO:0000313" key="2">
    <source>
        <dbReference type="EMBL" id="GAN55556.1"/>
    </source>
</evidence>
<feature type="domain" description="Peptidase C51" evidence="1">
    <location>
        <begin position="2"/>
        <end position="122"/>
    </location>
</feature>
<dbReference type="EMBL" id="BALE01000048">
    <property type="protein sequence ID" value="GAN55556.1"/>
    <property type="molecule type" value="Genomic_DNA"/>
</dbReference>
<dbReference type="STRING" id="1231623.Tasa_048_181"/>
<dbReference type="Proteomes" id="UP000032679">
    <property type="component" value="Unassembled WGS sequence"/>
</dbReference>
<dbReference type="Gene3D" id="3.90.1720.10">
    <property type="entry name" value="endopeptidase domain like (from Nostoc punctiforme)"/>
    <property type="match status" value="1"/>
</dbReference>
<dbReference type="AlphaFoldDB" id="A0A0D6MQ27"/>
<gene>
    <name evidence="2" type="ORF">Tasa_048_181</name>
</gene>
<dbReference type="RefSeq" id="WP_048850756.1">
    <property type="nucleotide sequence ID" value="NZ_BALE01000048.1"/>
</dbReference>
<proteinExistence type="predicted"/>
<dbReference type="PROSITE" id="PS50911">
    <property type="entry name" value="CHAP"/>
    <property type="match status" value="1"/>
</dbReference>